<evidence type="ECO:0000256" key="1">
    <source>
        <dbReference type="SAM" id="Coils"/>
    </source>
</evidence>
<comment type="caution">
    <text evidence="2">The sequence shown here is derived from an EMBL/GenBank/DDBJ whole genome shotgun (WGS) entry which is preliminary data.</text>
</comment>
<sequence>MSQQTIEAQPQAGAVETTNSKTALAALRKTALAELSVVDAGLAALRRKYRNKLFAVGTAEGMAAARKARMDLRERRYKVPKIVDEQKAAIRQVATDVGTEGERIVAALLELESPIHEQIKAEEDRRAEAKQAKEREEREAMARIDAVVDAIIAKPTEVVGLGSDVIGTALTEVEAIEVTLETFGDHAGRVEAVKNSTIERLETMHAAALAHEQEAKAQAQARAKLAAEREQMEREQREHNERMAAQRAELDRLTLETQAQAQAIERQAVAQREQAERIERERLQRITDVSNRISDITALPATHAASTALQLESAIRTLNDTLLTAAYFDDRVPEAEQAKHTALEELRQLHRDVAQREADAAIAEACEREEAAIAEARRLADDAKRANANQLYDALANLLTCAELRGDVCVQTALLMESARHAIEKSTPAQAAQAQ</sequence>
<feature type="coiled-coil region" evidence="1">
    <location>
        <begin position="209"/>
        <end position="281"/>
    </location>
</feature>
<reference evidence="2 3" key="1">
    <citation type="submission" date="2020-08" db="EMBL/GenBank/DDBJ databases">
        <title>Functional genomics of gut bacteria from endangered species of beetles.</title>
        <authorList>
            <person name="Carlos-Shanley C."/>
        </authorList>
    </citation>
    <scope>NUCLEOTIDE SEQUENCE [LARGE SCALE GENOMIC DNA]</scope>
    <source>
        <strain evidence="2 3">S00198</strain>
    </source>
</reference>
<evidence type="ECO:0000313" key="3">
    <source>
        <dbReference type="Proteomes" id="UP000575083"/>
    </source>
</evidence>
<keyword evidence="1" id="KW-0175">Coiled coil</keyword>
<dbReference type="AlphaFoldDB" id="A0A7X0U9J5"/>
<dbReference type="Proteomes" id="UP000575083">
    <property type="component" value="Unassembled WGS sequence"/>
</dbReference>
<proteinExistence type="predicted"/>
<dbReference type="RefSeq" id="WP_184857010.1">
    <property type="nucleotide sequence ID" value="NZ_JACHLK010000003.1"/>
</dbReference>
<gene>
    <name evidence="2" type="ORF">HNP48_002287</name>
</gene>
<protein>
    <submittedName>
        <fullName evidence="2">Vacuolar-type H+-ATPase subunit I/STV1</fullName>
    </submittedName>
</protein>
<name>A0A7X0U9J5_9BURK</name>
<accession>A0A7X0U9J5</accession>
<evidence type="ECO:0000313" key="2">
    <source>
        <dbReference type="EMBL" id="MBB6559620.1"/>
    </source>
</evidence>
<keyword evidence="3" id="KW-1185">Reference proteome</keyword>
<dbReference type="EMBL" id="JACHLK010000003">
    <property type="protein sequence ID" value="MBB6559620.1"/>
    <property type="molecule type" value="Genomic_DNA"/>
</dbReference>
<organism evidence="2 3">
    <name type="scientific">Acidovorax soli</name>
    <dbReference type="NCBI Taxonomy" id="592050"/>
    <lineage>
        <taxon>Bacteria</taxon>
        <taxon>Pseudomonadati</taxon>
        <taxon>Pseudomonadota</taxon>
        <taxon>Betaproteobacteria</taxon>
        <taxon>Burkholderiales</taxon>
        <taxon>Comamonadaceae</taxon>
        <taxon>Acidovorax</taxon>
    </lineage>
</organism>